<evidence type="ECO:0000313" key="2">
    <source>
        <dbReference type="Proteomes" id="UP001478862"/>
    </source>
</evidence>
<dbReference type="Pfam" id="PF03406">
    <property type="entry name" value="Phage_fiber_2"/>
    <property type="match status" value="1"/>
</dbReference>
<dbReference type="InterPro" id="IPR005068">
    <property type="entry name" value="Phage_lambda_Stf-r2"/>
</dbReference>
<evidence type="ECO:0000313" key="1">
    <source>
        <dbReference type="EMBL" id="MEQ6356574.1"/>
    </source>
</evidence>
<proteinExistence type="predicted"/>
<dbReference type="Proteomes" id="UP001478862">
    <property type="component" value="Unassembled WGS sequence"/>
</dbReference>
<accession>A0ABV1MXE8</accession>
<organism evidence="1 2">
    <name type="scientific">Lysinibacillus zambalensis</name>
    <dbReference type="NCBI Taxonomy" id="3160866"/>
    <lineage>
        <taxon>Bacteria</taxon>
        <taxon>Bacillati</taxon>
        <taxon>Bacillota</taxon>
        <taxon>Bacilli</taxon>
        <taxon>Bacillales</taxon>
        <taxon>Bacillaceae</taxon>
        <taxon>Lysinibacillus</taxon>
    </lineage>
</organism>
<dbReference type="EMBL" id="JBEGDG010000015">
    <property type="protein sequence ID" value="MEQ6356574.1"/>
    <property type="molecule type" value="Genomic_DNA"/>
</dbReference>
<sequence>MSNLVFKAFNSETGLWEDKSIHNPDLISHAGAKASIYQAGHVQLTSALDSESEVLAPTAKALKTVFDSVGVHVNEKDIHLTQTQIDTINLVPTLQAEIKALQAEVQALKGQTPTE</sequence>
<protein>
    <submittedName>
        <fullName evidence="1">Phage tail protein</fullName>
    </submittedName>
</protein>
<dbReference type="RefSeq" id="WP_349661020.1">
    <property type="nucleotide sequence ID" value="NZ_JBEGDG010000015.1"/>
</dbReference>
<reference evidence="1 2" key="1">
    <citation type="submission" date="2024-06" db="EMBL/GenBank/DDBJ databases">
        <title>Lysinibacillus zambalefons sp. nov., a Novel Firmicute Isolated from the Poon Bato Zambales Hyperalkaline Spring.</title>
        <authorList>
            <person name="Aja J.A."/>
            <person name="Lazaro J.E.H."/>
            <person name="Llorin L.D."/>
            <person name="Lim K.R."/>
            <person name="Teodosio J."/>
            <person name="Dalisay D.S."/>
        </authorList>
    </citation>
    <scope>NUCLEOTIDE SEQUENCE [LARGE SCALE GENOMIC DNA]</scope>
    <source>
        <strain evidence="1 2">M3</strain>
    </source>
</reference>
<name>A0ABV1MXE8_9BACI</name>
<keyword evidence="2" id="KW-1185">Reference proteome</keyword>
<comment type="caution">
    <text evidence="1">The sequence shown here is derived from an EMBL/GenBank/DDBJ whole genome shotgun (WGS) entry which is preliminary data.</text>
</comment>
<gene>
    <name evidence="1" type="ORF">ABNX05_18280</name>
</gene>